<dbReference type="CDD" id="cd00075">
    <property type="entry name" value="HATPase"/>
    <property type="match status" value="1"/>
</dbReference>
<evidence type="ECO:0000256" key="10">
    <source>
        <dbReference type="SAM" id="Coils"/>
    </source>
</evidence>
<dbReference type="Pfam" id="PF08448">
    <property type="entry name" value="PAS_4"/>
    <property type="match status" value="1"/>
</dbReference>
<keyword evidence="7" id="KW-0067">ATP-binding</keyword>
<name>A0A0K1Q5D4_9BACT</name>
<dbReference type="SMART" id="SM00448">
    <property type="entry name" value="REC"/>
    <property type="match status" value="1"/>
</dbReference>
<dbReference type="InterPro" id="IPR036890">
    <property type="entry name" value="HATPase_C_sf"/>
</dbReference>
<keyword evidence="3 9" id="KW-0597">Phosphoprotein</keyword>
<dbReference type="STRING" id="1391654.AKJ09_07704"/>
<keyword evidence="10" id="KW-0175">Coiled coil</keyword>
<dbReference type="InterPro" id="IPR058245">
    <property type="entry name" value="NreC/VraR/RcsB-like_REC"/>
</dbReference>
<keyword evidence="5" id="KW-0547">Nucleotide-binding</keyword>
<dbReference type="Pfam" id="PF00512">
    <property type="entry name" value="HisKA"/>
    <property type="match status" value="1"/>
</dbReference>
<evidence type="ECO:0000259" key="13">
    <source>
        <dbReference type="PROSITE" id="PS50112"/>
    </source>
</evidence>
<reference evidence="14 15" key="1">
    <citation type="submission" date="2015-08" db="EMBL/GenBank/DDBJ databases">
        <authorList>
            <person name="Babu N.S."/>
            <person name="Beckwith C.J."/>
            <person name="Beseler K.G."/>
            <person name="Brison A."/>
            <person name="Carone J.V."/>
            <person name="Caskin T.P."/>
            <person name="Diamond M."/>
            <person name="Durham M.E."/>
            <person name="Foxe J.M."/>
            <person name="Go M."/>
            <person name="Henderson B.A."/>
            <person name="Jones I.B."/>
            <person name="McGettigan J.A."/>
            <person name="Micheletti S.J."/>
            <person name="Nasrallah M.E."/>
            <person name="Ortiz D."/>
            <person name="Piller C.R."/>
            <person name="Privatt S.R."/>
            <person name="Schneider S.L."/>
            <person name="Sharp S."/>
            <person name="Smith T.C."/>
            <person name="Stanton J.D."/>
            <person name="Ullery H.E."/>
            <person name="Wilson R.J."/>
            <person name="Serrano M.G."/>
            <person name="Buck G."/>
            <person name="Lee V."/>
            <person name="Wang Y."/>
            <person name="Carvalho R."/>
            <person name="Voegtly L."/>
            <person name="Shi R."/>
            <person name="Duckworth R."/>
            <person name="Johnson A."/>
            <person name="Loviza R."/>
            <person name="Walstead R."/>
            <person name="Shah Z."/>
            <person name="Kiflezghi M."/>
            <person name="Wade K."/>
            <person name="Ball S.L."/>
            <person name="Bradley K.W."/>
            <person name="Asai D.J."/>
            <person name="Bowman C.A."/>
            <person name="Russell D.A."/>
            <person name="Pope W.H."/>
            <person name="Jacobs-Sera D."/>
            <person name="Hendrix R.W."/>
            <person name="Hatfull G.F."/>
        </authorList>
    </citation>
    <scope>NUCLEOTIDE SEQUENCE [LARGE SCALE GENOMIC DNA]</scope>
    <source>
        <strain evidence="14 15">DSM 27648</strain>
    </source>
</reference>
<dbReference type="Gene3D" id="3.30.565.10">
    <property type="entry name" value="Histidine kinase-like ATPase, C-terminal domain"/>
    <property type="match status" value="1"/>
</dbReference>
<evidence type="ECO:0000256" key="4">
    <source>
        <dbReference type="ARBA" id="ARBA00022679"/>
    </source>
</evidence>
<dbReference type="InterPro" id="IPR036097">
    <property type="entry name" value="HisK_dim/P_sf"/>
</dbReference>
<dbReference type="SUPFAM" id="SSF47384">
    <property type="entry name" value="Homodimeric domain of signal transducing histidine kinase"/>
    <property type="match status" value="1"/>
</dbReference>
<evidence type="ECO:0000256" key="6">
    <source>
        <dbReference type="ARBA" id="ARBA00022777"/>
    </source>
</evidence>
<proteinExistence type="predicted"/>
<dbReference type="KEGG" id="llu:AKJ09_07704"/>
<dbReference type="EC" id="2.7.13.3" evidence="2"/>
<dbReference type="InterPro" id="IPR003661">
    <property type="entry name" value="HisK_dim/P_dom"/>
</dbReference>
<comment type="catalytic activity">
    <reaction evidence="1">
        <text>ATP + protein L-histidine = ADP + protein N-phospho-L-histidine.</text>
        <dbReference type="EC" id="2.7.13.3"/>
    </reaction>
</comment>
<keyword evidence="15" id="KW-1185">Reference proteome</keyword>
<dbReference type="Gene3D" id="3.30.450.20">
    <property type="entry name" value="PAS domain"/>
    <property type="match status" value="1"/>
</dbReference>
<dbReference type="SUPFAM" id="SSF55874">
    <property type="entry name" value="ATPase domain of HSP90 chaperone/DNA topoisomerase II/histidine kinase"/>
    <property type="match status" value="1"/>
</dbReference>
<dbReference type="Pfam" id="PF02518">
    <property type="entry name" value="HATPase_c"/>
    <property type="match status" value="1"/>
</dbReference>
<evidence type="ECO:0000256" key="1">
    <source>
        <dbReference type="ARBA" id="ARBA00000085"/>
    </source>
</evidence>
<feature type="coiled-coil region" evidence="10">
    <location>
        <begin position="128"/>
        <end position="155"/>
    </location>
</feature>
<evidence type="ECO:0000256" key="8">
    <source>
        <dbReference type="ARBA" id="ARBA00023012"/>
    </source>
</evidence>
<dbReference type="InterPro" id="IPR035965">
    <property type="entry name" value="PAS-like_dom_sf"/>
</dbReference>
<dbReference type="NCBIfam" id="TIGR00229">
    <property type="entry name" value="sensory_box"/>
    <property type="match status" value="1"/>
</dbReference>
<feature type="domain" description="Response regulatory" evidence="12">
    <location>
        <begin position="18"/>
        <end position="133"/>
    </location>
</feature>
<evidence type="ECO:0000313" key="14">
    <source>
        <dbReference type="EMBL" id="AKV01041.1"/>
    </source>
</evidence>
<organism evidence="14 15">
    <name type="scientific">Labilithrix luteola</name>
    <dbReference type="NCBI Taxonomy" id="1391654"/>
    <lineage>
        <taxon>Bacteria</taxon>
        <taxon>Pseudomonadati</taxon>
        <taxon>Myxococcota</taxon>
        <taxon>Polyangia</taxon>
        <taxon>Polyangiales</taxon>
        <taxon>Labilitrichaceae</taxon>
        <taxon>Labilithrix</taxon>
    </lineage>
</organism>
<dbReference type="PROSITE" id="PS50110">
    <property type="entry name" value="RESPONSE_REGULATORY"/>
    <property type="match status" value="1"/>
</dbReference>
<dbReference type="GO" id="GO:0000155">
    <property type="term" value="F:phosphorelay sensor kinase activity"/>
    <property type="evidence" value="ECO:0007669"/>
    <property type="project" value="InterPro"/>
</dbReference>
<dbReference type="PROSITE" id="PS50112">
    <property type="entry name" value="PAS"/>
    <property type="match status" value="1"/>
</dbReference>
<sequence>MPVSTPALPTASRPPLGRVLIVDDNAELVDTLRAVIASGVSGLAIETAANGKAALAMARKGFDVAIVDVKLPDISGVDLIAPLREASPFSEVLLLTGFASVDAAIGALRSGAFAFVLKSFRPEELISIVEQALGKVQLKREREELERRYRDLVEVTDVLFTAVDENDNVALMNRKAASIVDVAPDAAIGQPLLESWIPSDDRAAMRSALVQTRDALQTRAVEVETGFADLSGVTPSRRRVRWHLSRSPGDRALVYGIGIDITERRALERRAADAEALSAMGELAMNLAHEIRNPLNAAVLQLHLLKRNLDRIEAEAPVRATLQDRVRIVGDEIGRLNRLLTEFLELARPRGIGREPVHVPSLVDEVLDLEEESAKGRGVQFVRDLCEEGGVALGDREKLKQVTINIVVNAIEAMKQGGTLTVRVRPEGERVVMTLEDTGPGIDPDVLSNVFDPFFTTKEAGTGLGLSIVRKIVDQHGGEVHIESERGKGAKVTVSIPMGR</sequence>
<dbReference type="InterPro" id="IPR004358">
    <property type="entry name" value="Sig_transdc_His_kin-like_C"/>
</dbReference>
<dbReference type="CDD" id="cd00082">
    <property type="entry name" value="HisKA"/>
    <property type="match status" value="1"/>
</dbReference>
<dbReference type="RefSeq" id="WP_146652214.1">
    <property type="nucleotide sequence ID" value="NZ_CP012333.1"/>
</dbReference>
<dbReference type="Gene3D" id="1.10.287.130">
    <property type="match status" value="1"/>
</dbReference>
<keyword evidence="6 14" id="KW-0418">Kinase</keyword>
<gene>
    <name evidence="14" type="ORF">AKJ09_07704</name>
</gene>
<dbReference type="InterPro" id="IPR000014">
    <property type="entry name" value="PAS"/>
</dbReference>
<evidence type="ECO:0000256" key="2">
    <source>
        <dbReference type="ARBA" id="ARBA00012438"/>
    </source>
</evidence>
<dbReference type="InterPro" id="IPR003594">
    <property type="entry name" value="HATPase_dom"/>
</dbReference>
<dbReference type="CDD" id="cd00130">
    <property type="entry name" value="PAS"/>
    <property type="match status" value="1"/>
</dbReference>
<evidence type="ECO:0000259" key="11">
    <source>
        <dbReference type="PROSITE" id="PS50109"/>
    </source>
</evidence>
<evidence type="ECO:0000256" key="9">
    <source>
        <dbReference type="PROSITE-ProRule" id="PRU00169"/>
    </source>
</evidence>
<dbReference type="InterPro" id="IPR013656">
    <property type="entry name" value="PAS_4"/>
</dbReference>
<feature type="domain" description="Histidine kinase" evidence="11">
    <location>
        <begin position="286"/>
        <end position="500"/>
    </location>
</feature>
<dbReference type="SUPFAM" id="SSF52172">
    <property type="entry name" value="CheY-like"/>
    <property type="match status" value="1"/>
</dbReference>
<evidence type="ECO:0000259" key="12">
    <source>
        <dbReference type="PROSITE" id="PS50110"/>
    </source>
</evidence>
<dbReference type="InterPro" id="IPR001789">
    <property type="entry name" value="Sig_transdc_resp-reg_receiver"/>
</dbReference>
<dbReference type="SMART" id="SM00388">
    <property type="entry name" value="HisKA"/>
    <property type="match status" value="1"/>
</dbReference>
<dbReference type="OrthoDB" id="5526724at2"/>
<accession>A0A0K1Q5D4</accession>
<dbReference type="EMBL" id="CP012333">
    <property type="protein sequence ID" value="AKV01041.1"/>
    <property type="molecule type" value="Genomic_DNA"/>
</dbReference>
<feature type="modified residue" description="4-aspartylphosphate" evidence="9">
    <location>
        <position position="68"/>
    </location>
</feature>
<dbReference type="Pfam" id="PF00072">
    <property type="entry name" value="Response_reg"/>
    <property type="match status" value="1"/>
</dbReference>
<dbReference type="CDD" id="cd17535">
    <property type="entry name" value="REC_NarL-like"/>
    <property type="match status" value="1"/>
</dbReference>
<evidence type="ECO:0000256" key="5">
    <source>
        <dbReference type="ARBA" id="ARBA00022741"/>
    </source>
</evidence>
<dbReference type="AlphaFoldDB" id="A0A0K1Q5D4"/>
<dbReference type="GO" id="GO:0005524">
    <property type="term" value="F:ATP binding"/>
    <property type="evidence" value="ECO:0007669"/>
    <property type="project" value="UniProtKB-KW"/>
</dbReference>
<evidence type="ECO:0000256" key="7">
    <source>
        <dbReference type="ARBA" id="ARBA00022840"/>
    </source>
</evidence>
<dbReference type="PANTHER" id="PTHR43065:SF10">
    <property type="entry name" value="PEROXIDE STRESS-ACTIVATED HISTIDINE KINASE MAK3"/>
    <property type="match status" value="1"/>
</dbReference>
<evidence type="ECO:0000256" key="3">
    <source>
        <dbReference type="ARBA" id="ARBA00022553"/>
    </source>
</evidence>
<feature type="domain" description="PAS" evidence="13">
    <location>
        <begin position="145"/>
        <end position="219"/>
    </location>
</feature>
<dbReference type="PROSITE" id="PS50109">
    <property type="entry name" value="HIS_KIN"/>
    <property type="match status" value="1"/>
</dbReference>
<keyword evidence="8" id="KW-0902">Two-component regulatory system</keyword>
<dbReference type="Gene3D" id="3.40.50.2300">
    <property type="match status" value="1"/>
</dbReference>
<dbReference type="InterPro" id="IPR005467">
    <property type="entry name" value="His_kinase_dom"/>
</dbReference>
<dbReference type="Proteomes" id="UP000064967">
    <property type="component" value="Chromosome"/>
</dbReference>
<keyword evidence="4" id="KW-0808">Transferase</keyword>
<dbReference type="PANTHER" id="PTHR43065">
    <property type="entry name" value="SENSOR HISTIDINE KINASE"/>
    <property type="match status" value="1"/>
</dbReference>
<dbReference type="PRINTS" id="PR00344">
    <property type="entry name" value="BCTRLSENSOR"/>
</dbReference>
<dbReference type="SMART" id="SM00387">
    <property type="entry name" value="HATPase_c"/>
    <property type="match status" value="1"/>
</dbReference>
<dbReference type="InterPro" id="IPR011006">
    <property type="entry name" value="CheY-like_superfamily"/>
</dbReference>
<protein>
    <recommendedName>
        <fullName evidence="2">histidine kinase</fullName>
        <ecNumber evidence="2">2.7.13.3</ecNumber>
    </recommendedName>
</protein>
<evidence type="ECO:0000313" key="15">
    <source>
        <dbReference type="Proteomes" id="UP000064967"/>
    </source>
</evidence>
<dbReference type="SUPFAM" id="SSF55785">
    <property type="entry name" value="PYP-like sensor domain (PAS domain)"/>
    <property type="match status" value="1"/>
</dbReference>
<dbReference type="SMART" id="SM00091">
    <property type="entry name" value="PAS"/>
    <property type="match status" value="1"/>
</dbReference>